<dbReference type="GO" id="GO:0043165">
    <property type="term" value="P:Gram-negative-bacterium-type cell outer membrane assembly"/>
    <property type="evidence" value="ECO:0007669"/>
    <property type="project" value="InterPro"/>
</dbReference>
<dbReference type="AlphaFoldDB" id="X1AZP2"/>
<dbReference type="GO" id="GO:0019867">
    <property type="term" value="C:outer membrane"/>
    <property type="evidence" value="ECO:0007669"/>
    <property type="project" value="InterPro"/>
</dbReference>
<feature type="non-terminal residue" evidence="1">
    <location>
        <position position="146"/>
    </location>
</feature>
<comment type="caution">
    <text evidence="1">The sequence shown here is derived from an EMBL/GenBank/DDBJ whole genome shotgun (WGS) entry which is preliminary data.</text>
</comment>
<evidence type="ECO:0008006" key="2">
    <source>
        <dbReference type="Google" id="ProtNLM"/>
    </source>
</evidence>
<dbReference type="EMBL" id="BART01013108">
    <property type="protein sequence ID" value="GAG88799.1"/>
    <property type="molecule type" value="Genomic_DNA"/>
</dbReference>
<gene>
    <name evidence="1" type="ORF">S01H4_26999</name>
</gene>
<evidence type="ECO:0000313" key="1">
    <source>
        <dbReference type="EMBL" id="GAG88799.1"/>
    </source>
</evidence>
<reference evidence="1" key="1">
    <citation type="journal article" date="2014" name="Front. Microbiol.">
        <title>High frequency of phylogenetically diverse reductive dehalogenase-homologous genes in deep subseafloor sedimentary metagenomes.</title>
        <authorList>
            <person name="Kawai M."/>
            <person name="Futagami T."/>
            <person name="Toyoda A."/>
            <person name="Takaki Y."/>
            <person name="Nishi S."/>
            <person name="Hori S."/>
            <person name="Arai W."/>
            <person name="Tsubouchi T."/>
            <person name="Morono Y."/>
            <person name="Uchiyama I."/>
            <person name="Ito T."/>
            <person name="Fujiyama A."/>
            <person name="Inagaki F."/>
            <person name="Takami H."/>
        </authorList>
    </citation>
    <scope>NUCLEOTIDE SEQUENCE</scope>
    <source>
        <strain evidence="1">Expedition CK06-06</strain>
    </source>
</reference>
<organism evidence="1">
    <name type="scientific">marine sediment metagenome</name>
    <dbReference type="NCBI Taxonomy" id="412755"/>
    <lineage>
        <taxon>unclassified sequences</taxon>
        <taxon>metagenomes</taxon>
        <taxon>ecological metagenomes</taxon>
    </lineage>
</organism>
<accession>X1AZP2</accession>
<dbReference type="InterPro" id="IPR007485">
    <property type="entry name" value="LPS_assembly_LptE"/>
</dbReference>
<sequence length="146" mass="16434">MRGYSNESLFPEDMGSVYVEMFENRSFWRGVEYELTDALAKRIEAETPYKIISSRDRADSVIGGQIVQVSESVLSSERETGRALEKQVELRAVVNWKNLKTGELLIDNRSVSASASFSEWQNQGFNYASALAANNLARKIVGLMEE</sequence>
<protein>
    <recommendedName>
        <fullName evidence="2">ABC-type transport auxiliary lipoprotein component domain-containing protein</fullName>
    </recommendedName>
</protein>
<name>X1AZP2_9ZZZZ</name>
<dbReference type="Pfam" id="PF04390">
    <property type="entry name" value="LptE"/>
    <property type="match status" value="1"/>
</dbReference>
<proteinExistence type="predicted"/>